<comment type="caution">
    <text evidence="1">The sequence shown here is derived from an EMBL/GenBank/DDBJ whole genome shotgun (WGS) entry which is preliminary data.</text>
</comment>
<dbReference type="Proteomes" id="UP001277972">
    <property type="component" value="Unassembled WGS sequence"/>
</dbReference>
<protein>
    <submittedName>
        <fullName evidence="1">Anti-sigma-F factor Fin</fullName>
    </submittedName>
</protein>
<reference evidence="1" key="1">
    <citation type="submission" date="2023-11" db="EMBL/GenBank/DDBJ databases">
        <title>Gracilibacillus pellucida a moderately halophilic bacterium isolated from saline soil in Xinjiang province.</title>
        <authorList>
            <person name="Zhang Z."/>
            <person name="Tan F."/>
            <person name="Wang Y."/>
            <person name="Xia M."/>
        </authorList>
    </citation>
    <scope>NUCLEOTIDE SEQUENCE</scope>
    <source>
        <strain evidence="1">S3-1-1</strain>
    </source>
</reference>
<name>A0ACC6M9H0_9BACI</name>
<sequence>MMTLLYKCRHCGVEIGRLKPQMLDLEKLGWNMLTMEEKNKLMHYQPDRTVTLHAICENCEQLLEQHPQYHELDHFIQ</sequence>
<proteinExistence type="predicted"/>
<gene>
    <name evidence="1" type="ORF">SH601_16335</name>
</gene>
<keyword evidence="2" id="KW-1185">Reference proteome</keyword>
<dbReference type="EMBL" id="JAWZSR010000014">
    <property type="protein sequence ID" value="MDX8047536.1"/>
    <property type="molecule type" value="Genomic_DNA"/>
</dbReference>
<evidence type="ECO:0000313" key="1">
    <source>
        <dbReference type="EMBL" id="MDX8047536.1"/>
    </source>
</evidence>
<accession>A0ACC6M9H0</accession>
<evidence type="ECO:0000313" key="2">
    <source>
        <dbReference type="Proteomes" id="UP001277972"/>
    </source>
</evidence>
<organism evidence="1 2">
    <name type="scientific">Gracilibacillus pellucidus</name>
    <dbReference type="NCBI Taxonomy" id="3095368"/>
    <lineage>
        <taxon>Bacteria</taxon>
        <taxon>Bacillati</taxon>
        <taxon>Bacillota</taxon>
        <taxon>Bacilli</taxon>
        <taxon>Bacillales</taxon>
        <taxon>Bacillaceae</taxon>
        <taxon>Gracilibacillus</taxon>
    </lineage>
</organism>